<organism evidence="1">
    <name type="scientific">Opuntia streptacantha</name>
    <name type="common">Prickly pear cactus</name>
    <name type="synonym">Opuntia cardona</name>
    <dbReference type="NCBI Taxonomy" id="393608"/>
    <lineage>
        <taxon>Eukaryota</taxon>
        <taxon>Viridiplantae</taxon>
        <taxon>Streptophyta</taxon>
        <taxon>Embryophyta</taxon>
        <taxon>Tracheophyta</taxon>
        <taxon>Spermatophyta</taxon>
        <taxon>Magnoliopsida</taxon>
        <taxon>eudicotyledons</taxon>
        <taxon>Gunneridae</taxon>
        <taxon>Pentapetalae</taxon>
        <taxon>Caryophyllales</taxon>
        <taxon>Cactineae</taxon>
        <taxon>Cactaceae</taxon>
        <taxon>Opuntioideae</taxon>
        <taxon>Opuntia</taxon>
    </lineage>
</organism>
<protein>
    <submittedName>
        <fullName evidence="1">Uncharacterized protein</fullName>
    </submittedName>
</protein>
<reference evidence="1" key="2">
    <citation type="submission" date="2020-07" db="EMBL/GenBank/DDBJ databases">
        <authorList>
            <person name="Vera ALvarez R."/>
            <person name="Arias-Moreno D.M."/>
            <person name="Jimenez-Jacinto V."/>
            <person name="Jimenez-Bremont J.F."/>
            <person name="Swaminathan K."/>
            <person name="Moose S.P."/>
            <person name="Guerrero-Gonzalez M.L."/>
            <person name="Marino-Ramirez L."/>
            <person name="Landsman D."/>
            <person name="Rodriguez-Kessler M."/>
            <person name="Delgado-Sanchez P."/>
        </authorList>
    </citation>
    <scope>NUCLEOTIDE SEQUENCE</scope>
    <source>
        <tissue evidence="1">Cladode</tissue>
    </source>
</reference>
<proteinExistence type="predicted"/>
<evidence type="ECO:0000313" key="1">
    <source>
        <dbReference type="EMBL" id="MBA4628572.1"/>
    </source>
</evidence>
<dbReference type="EMBL" id="GISG01066517">
    <property type="protein sequence ID" value="MBA4628572.1"/>
    <property type="molecule type" value="Transcribed_RNA"/>
</dbReference>
<name>A0A7C8YWR2_OPUST</name>
<reference evidence="1" key="1">
    <citation type="journal article" date="2013" name="J. Plant Res.">
        <title>Effect of fungi and light on seed germination of three Opuntia species from semiarid lands of central Mexico.</title>
        <authorList>
            <person name="Delgado-Sanchez P."/>
            <person name="Jimenez-Bremont J.F."/>
            <person name="Guerrero-Gonzalez Mde L."/>
            <person name="Flores J."/>
        </authorList>
    </citation>
    <scope>NUCLEOTIDE SEQUENCE</scope>
    <source>
        <tissue evidence="1">Cladode</tissue>
    </source>
</reference>
<dbReference type="AlphaFoldDB" id="A0A7C8YWR2"/>
<sequence length="105" mass="11537">MYGTITFSIFAAQTFISMLELTTISHNKLNIMLWCSENVQRKRTASTISACRLCVSLDISCTKSLFKYSSNCARLLGAPKTPARSTGITHIIASLSITELFGLKP</sequence>
<accession>A0A7C8YWR2</accession>